<proteinExistence type="predicted"/>
<reference evidence="2" key="1">
    <citation type="journal article" date="2023" name="Commun. Biol.">
        <title>Genome analysis of Parmales, the sister group of diatoms, reveals the evolutionary specialization of diatoms from phago-mixotrophs to photoautotrophs.</title>
        <authorList>
            <person name="Ban H."/>
            <person name="Sato S."/>
            <person name="Yoshikawa S."/>
            <person name="Yamada K."/>
            <person name="Nakamura Y."/>
            <person name="Ichinomiya M."/>
            <person name="Sato N."/>
            <person name="Blanc-Mathieu R."/>
            <person name="Endo H."/>
            <person name="Kuwata A."/>
            <person name="Ogata H."/>
        </authorList>
    </citation>
    <scope>NUCLEOTIDE SEQUENCE [LARGE SCALE GENOMIC DNA]</scope>
</reference>
<gene>
    <name evidence="1" type="ORF">TL16_g06747</name>
</gene>
<dbReference type="EMBL" id="BLQM01000207">
    <property type="protein sequence ID" value="GMH75384.1"/>
    <property type="molecule type" value="Genomic_DNA"/>
</dbReference>
<sequence>MGGPAFMPSPFVPTEEGCLVKDMFSDQCLEYEKKAAAYDAAAVASARAQSSVKSLPPIREKLVKLQALVEANKLGQANNEVSNVAGVLVPLVASVDSTKGKNVKTKMFDLATACVKKDQAAAIASIRAVIELVDSL</sequence>
<dbReference type="AlphaFoldDB" id="A0A9W7AVY2"/>
<dbReference type="Proteomes" id="UP001162640">
    <property type="component" value="Unassembled WGS sequence"/>
</dbReference>
<comment type="caution">
    <text evidence="1">The sequence shown here is derived from an EMBL/GenBank/DDBJ whole genome shotgun (WGS) entry which is preliminary data.</text>
</comment>
<protein>
    <submittedName>
        <fullName evidence="1">Uncharacterized protein</fullName>
    </submittedName>
</protein>
<organism evidence="1 2">
    <name type="scientific">Triparma laevis f. inornata</name>
    <dbReference type="NCBI Taxonomy" id="1714386"/>
    <lineage>
        <taxon>Eukaryota</taxon>
        <taxon>Sar</taxon>
        <taxon>Stramenopiles</taxon>
        <taxon>Ochrophyta</taxon>
        <taxon>Bolidophyceae</taxon>
        <taxon>Parmales</taxon>
        <taxon>Triparmaceae</taxon>
        <taxon>Triparma</taxon>
    </lineage>
</organism>
<accession>A0A9W7AVY2</accession>
<evidence type="ECO:0000313" key="2">
    <source>
        <dbReference type="Proteomes" id="UP001162640"/>
    </source>
</evidence>
<name>A0A9W7AVY2_9STRA</name>
<evidence type="ECO:0000313" key="1">
    <source>
        <dbReference type="EMBL" id="GMH75384.1"/>
    </source>
</evidence>